<proteinExistence type="predicted"/>
<reference evidence="1 2" key="1">
    <citation type="journal article" date="2021" name="Nat. Commun.">
        <title>Genetic determinants of endophytism in the Arabidopsis root mycobiome.</title>
        <authorList>
            <person name="Mesny F."/>
            <person name="Miyauchi S."/>
            <person name="Thiergart T."/>
            <person name="Pickel B."/>
            <person name="Atanasova L."/>
            <person name="Karlsson M."/>
            <person name="Huettel B."/>
            <person name="Barry K.W."/>
            <person name="Haridas S."/>
            <person name="Chen C."/>
            <person name="Bauer D."/>
            <person name="Andreopoulos W."/>
            <person name="Pangilinan J."/>
            <person name="LaButti K."/>
            <person name="Riley R."/>
            <person name="Lipzen A."/>
            <person name="Clum A."/>
            <person name="Drula E."/>
            <person name="Henrissat B."/>
            <person name="Kohler A."/>
            <person name="Grigoriev I.V."/>
            <person name="Martin F.M."/>
            <person name="Hacquard S."/>
        </authorList>
    </citation>
    <scope>NUCLEOTIDE SEQUENCE [LARGE SCALE GENOMIC DNA]</scope>
    <source>
        <strain evidence="1 2">MPI-SDFR-AT-0079</strain>
    </source>
</reference>
<name>A0ACB7PMS9_9PEZI</name>
<evidence type="ECO:0000313" key="1">
    <source>
        <dbReference type="EMBL" id="KAH6649546.1"/>
    </source>
</evidence>
<keyword evidence="2" id="KW-1185">Reference proteome</keyword>
<dbReference type="Proteomes" id="UP000724584">
    <property type="component" value="Unassembled WGS sequence"/>
</dbReference>
<evidence type="ECO:0000313" key="2">
    <source>
        <dbReference type="Proteomes" id="UP000724584"/>
    </source>
</evidence>
<sequence>MVNRILPWNANIVLSAPQRRRNWKMGIKTRVYGGSPTDPFKWSTASAEMSLGIAFVRLSQPKMLRHFCTLFALTFLFGNAYAQDNSSTTAIPSACGVTGYFACPVDLGPGCCPIGFICGGDQVCLTASAIDLTTASSLTCVGRHGYHSCPQSEGGDCCPNGYMCATATDAPCRLTLRLDFVTETITSTVGSMVSVWTTTSAIDPPSTAADRVPEISSSDSSLTTSQIGGIIGGALGAALAIIAVVVLLISRRRKELLAAGRSENVFQKGELDGQGWQRAELQEMTSGNHIVPAELAGGHSQHELAGSYEAHGTSELHGSMPYYSPLDTNT</sequence>
<gene>
    <name evidence="1" type="ORF">F5144DRAFT_553364</name>
</gene>
<organism evidence="1 2">
    <name type="scientific">Chaetomium tenue</name>
    <dbReference type="NCBI Taxonomy" id="1854479"/>
    <lineage>
        <taxon>Eukaryota</taxon>
        <taxon>Fungi</taxon>
        <taxon>Dikarya</taxon>
        <taxon>Ascomycota</taxon>
        <taxon>Pezizomycotina</taxon>
        <taxon>Sordariomycetes</taxon>
        <taxon>Sordariomycetidae</taxon>
        <taxon>Sordariales</taxon>
        <taxon>Chaetomiaceae</taxon>
        <taxon>Chaetomium</taxon>
    </lineage>
</organism>
<dbReference type="EMBL" id="JAGIZQ010000001">
    <property type="protein sequence ID" value="KAH6649546.1"/>
    <property type="molecule type" value="Genomic_DNA"/>
</dbReference>
<comment type="caution">
    <text evidence="1">The sequence shown here is derived from an EMBL/GenBank/DDBJ whole genome shotgun (WGS) entry which is preliminary data.</text>
</comment>
<protein>
    <submittedName>
        <fullName evidence="1">Uncharacterized protein</fullName>
    </submittedName>
</protein>
<accession>A0ACB7PMS9</accession>